<evidence type="ECO:0000313" key="2">
    <source>
        <dbReference type="EMBL" id="SMF96714.1"/>
    </source>
</evidence>
<dbReference type="STRING" id="1760988.SAMN02949497_4120"/>
<gene>
    <name evidence="2" type="ORF">SAMN02949497_4120</name>
</gene>
<reference evidence="2 3" key="1">
    <citation type="submission" date="2016-12" db="EMBL/GenBank/DDBJ databases">
        <authorList>
            <person name="Song W.-J."/>
            <person name="Kurnit D.M."/>
        </authorList>
    </citation>
    <scope>NUCLEOTIDE SEQUENCE [LARGE SCALE GENOMIC DNA]</scope>
    <source>
        <strain evidence="2 3">175</strain>
    </source>
</reference>
<dbReference type="GO" id="GO:0046914">
    <property type="term" value="F:transition metal ion binding"/>
    <property type="evidence" value="ECO:0007669"/>
    <property type="project" value="InterPro"/>
</dbReference>
<dbReference type="PANTHER" id="PTHR39673">
    <property type="entry name" value="TUNGSTEN FORMYLMETHANOFURAN DEHYDROGENASE, SUBUNIT C (FWDC)"/>
    <property type="match status" value="1"/>
</dbReference>
<dbReference type="Pfam" id="PF01493">
    <property type="entry name" value="GXGXG"/>
    <property type="match status" value="1"/>
</dbReference>
<organism evidence="2 3">
    <name type="scientific">Methylomagnum ishizawai</name>
    <dbReference type="NCBI Taxonomy" id="1760988"/>
    <lineage>
        <taxon>Bacteria</taxon>
        <taxon>Pseudomonadati</taxon>
        <taxon>Pseudomonadota</taxon>
        <taxon>Gammaproteobacteria</taxon>
        <taxon>Methylococcales</taxon>
        <taxon>Methylococcaceae</taxon>
        <taxon>Methylomagnum</taxon>
    </lineage>
</organism>
<dbReference type="InterPro" id="IPR036485">
    <property type="entry name" value="Glu_synth_asu_C_sf"/>
</dbReference>
<dbReference type="AlphaFoldDB" id="A0A1Y6D917"/>
<protein>
    <submittedName>
        <fullName evidence="2">Formylmethanofuran dehydrogenase, subunit C</fullName>
    </submittedName>
</protein>
<dbReference type="PANTHER" id="PTHR39673:SF5">
    <property type="entry name" value="TUNGSTEN-CONTAINING FORMYLMETHANOFURAN DEHYDROGENASE 2 SUBUNIT C"/>
    <property type="match status" value="1"/>
</dbReference>
<dbReference type="OrthoDB" id="8562860at2"/>
<dbReference type="SUPFAM" id="SSF69336">
    <property type="entry name" value="Alpha subunit of glutamate synthase, C-terminal domain"/>
    <property type="match status" value="1"/>
</dbReference>
<evidence type="ECO:0000313" key="3">
    <source>
        <dbReference type="Proteomes" id="UP000192923"/>
    </source>
</evidence>
<dbReference type="Gene3D" id="2.160.20.60">
    <property type="entry name" value="Glutamate synthase, alpha subunit, C-terminal domain"/>
    <property type="match status" value="1"/>
</dbReference>
<name>A0A1Y6D917_9GAMM</name>
<dbReference type="GO" id="GO:0015948">
    <property type="term" value="P:methanogenesis"/>
    <property type="evidence" value="ECO:0007669"/>
    <property type="project" value="InterPro"/>
</dbReference>
<dbReference type="RefSeq" id="WP_085215574.1">
    <property type="nucleotide sequence ID" value="NZ_FXAM01000001.1"/>
</dbReference>
<dbReference type="GO" id="GO:0018493">
    <property type="term" value="F:formylmethanofuran dehydrogenase activity"/>
    <property type="evidence" value="ECO:0007669"/>
    <property type="project" value="InterPro"/>
</dbReference>
<accession>A0A1Y6D917</accession>
<dbReference type="NCBIfam" id="TIGR03122">
    <property type="entry name" value="one_C_dehyd_C"/>
    <property type="match status" value="1"/>
</dbReference>
<dbReference type="InterPro" id="IPR002489">
    <property type="entry name" value="Glu_synth_asu_C"/>
</dbReference>
<sequence length="271" mass="28088">MTALIFTLKTEPQQRIDVAPLTPDRLAGKTLDEIGAIPLQTGNRQLRTDELFAIGAGDADLIVFRGVTGKLDFIGKGMAQGAIRVEGDAGSYLGMGLKGGKITVGGSVAAYAACEMRNGEILVRGDAGDFLGACLPGNKKGMAGGVVIVKGKAGDRVGDHMRRGAILIEGDAGGYLGSRMTAGTIIVRGKVGEHIGYAMGRGTLLLLQTPEALPATFNDCGSHTLGFIPLLLKGFAGLDTPFAAMGEQLKRVRRYAGDMCGLGKGEILVAL</sequence>
<proteinExistence type="predicted"/>
<keyword evidence="3" id="KW-1185">Reference proteome</keyword>
<dbReference type="InterPro" id="IPR017550">
    <property type="entry name" value="Formylmethanofuran_DH_suC"/>
</dbReference>
<dbReference type="Proteomes" id="UP000192923">
    <property type="component" value="Unassembled WGS sequence"/>
</dbReference>
<feature type="domain" description="Glutamate synthase alpha subunit C-terminal" evidence="1">
    <location>
        <begin position="73"/>
        <end position="217"/>
    </location>
</feature>
<evidence type="ECO:0000259" key="1">
    <source>
        <dbReference type="Pfam" id="PF01493"/>
    </source>
</evidence>
<dbReference type="EMBL" id="FXAM01000001">
    <property type="protein sequence ID" value="SMF96714.1"/>
    <property type="molecule type" value="Genomic_DNA"/>
</dbReference>